<feature type="coiled-coil region" evidence="1">
    <location>
        <begin position="52"/>
        <end position="93"/>
    </location>
</feature>
<evidence type="ECO:0000313" key="4">
    <source>
        <dbReference type="Proteomes" id="UP000838756"/>
    </source>
</evidence>
<comment type="caution">
    <text evidence="3">The sequence shown here is derived from an EMBL/GenBank/DDBJ whole genome shotgun (WGS) entry which is preliminary data.</text>
</comment>
<dbReference type="Proteomes" id="UP000838756">
    <property type="component" value="Unassembled WGS sequence"/>
</dbReference>
<evidence type="ECO:0000256" key="1">
    <source>
        <dbReference type="SAM" id="Coils"/>
    </source>
</evidence>
<sequence length="446" mass="50649">MDSANNITLRRKFISNSLADLSFLSSKDDYSLAEASSIRSLPDTSAGDTSIIADFKIQIEKLNLELQSAHAEIDKLNSENQCLIKNLEKYHKTINILKKIGIPDTAVSNINTPTASKLRKIFYKPEFQRETEKIRDEIESTHNQFITTQNSLKKGELDLNKNEGEGGKNENGHKMKKVNRSSTNMDMLQVKNIELLGGKNDQMRIDTQPRIIILGDQQAMGLSSLLVNKWKGRWNNSYSITGFIKPYAKSKDVLSYCQTLAHSLGQKDRIILNLGANDSNPFEVLKVLLLALDKLKGTKVFVTQVNSNATISENVLNMHISSVLKLSDNCILLKNDRINLPQTKYIDIVSDLIIHEISKIDYEDNYIFSVKKKFNNLNSKKLLPKKGTIPYYFKPMTYKIDKHNVPIKNPTSDVAPKRGTIPFYFKPNNNKAGAIRQKFFRTENKF</sequence>
<evidence type="ECO:0000256" key="2">
    <source>
        <dbReference type="SAM" id="MobiDB-lite"/>
    </source>
</evidence>
<dbReference type="AlphaFoldDB" id="A0A8S4R1Q6"/>
<gene>
    <name evidence="3" type="primary">jg3223</name>
    <name evidence="3" type="ORF">PAEG_LOCUS7668</name>
</gene>
<protein>
    <submittedName>
        <fullName evidence="3">Jg3223 protein</fullName>
    </submittedName>
</protein>
<name>A0A8S4R1Q6_9NEOP</name>
<feature type="region of interest" description="Disordered" evidence="2">
    <location>
        <begin position="157"/>
        <end position="176"/>
    </location>
</feature>
<keyword evidence="1" id="KW-0175">Coiled coil</keyword>
<reference evidence="3" key="1">
    <citation type="submission" date="2022-03" db="EMBL/GenBank/DDBJ databases">
        <authorList>
            <person name="Lindestad O."/>
        </authorList>
    </citation>
    <scope>NUCLEOTIDE SEQUENCE</scope>
</reference>
<keyword evidence="4" id="KW-1185">Reference proteome</keyword>
<accession>A0A8S4R1Q6</accession>
<evidence type="ECO:0000313" key="3">
    <source>
        <dbReference type="EMBL" id="CAH2227139.1"/>
    </source>
</evidence>
<dbReference type="OrthoDB" id="7490061at2759"/>
<proteinExistence type="predicted"/>
<organism evidence="3 4">
    <name type="scientific">Pararge aegeria aegeria</name>
    <dbReference type="NCBI Taxonomy" id="348720"/>
    <lineage>
        <taxon>Eukaryota</taxon>
        <taxon>Metazoa</taxon>
        <taxon>Ecdysozoa</taxon>
        <taxon>Arthropoda</taxon>
        <taxon>Hexapoda</taxon>
        <taxon>Insecta</taxon>
        <taxon>Pterygota</taxon>
        <taxon>Neoptera</taxon>
        <taxon>Endopterygota</taxon>
        <taxon>Lepidoptera</taxon>
        <taxon>Glossata</taxon>
        <taxon>Ditrysia</taxon>
        <taxon>Papilionoidea</taxon>
        <taxon>Nymphalidae</taxon>
        <taxon>Satyrinae</taxon>
        <taxon>Satyrini</taxon>
        <taxon>Parargina</taxon>
        <taxon>Pararge</taxon>
    </lineage>
</organism>
<feature type="compositionally biased region" description="Basic and acidic residues" evidence="2">
    <location>
        <begin position="157"/>
        <end position="173"/>
    </location>
</feature>
<dbReference type="EMBL" id="CAKXAJ010022539">
    <property type="protein sequence ID" value="CAH2227139.1"/>
    <property type="molecule type" value="Genomic_DNA"/>
</dbReference>